<name>A0AAD8Y6Z7_9STRA</name>
<dbReference type="EMBL" id="JATAAI010000016">
    <property type="protein sequence ID" value="KAK1740260.1"/>
    <property type="molecule type" value="Genomic_DNA"/>
</dbReference>
<keyword evidence="3" id="KW-1133">Transmembrane helix</keyword>
<feature type="transmembrane region" description="Helical" evidence="3">
    <location>
        <begin position="181"/>
        <end position="201"/>
    </location>
</feature>
<evidence type="ECO:0000256" key="3">
    <source>
        <dbReference type="SAM" id="Phobius"/>
    </source>
</evidence>
<protein>
    <submittedName>
        <fullName evidence="4">Uncharacterized protein</fullName>
    </submittedName>
</protein>
<dbReference type="Proteomes" id="UP001224775">
    <property type="component" value="Unassembled WGS sequence"/>
</dbReference>
<dbReference type="PANTHER" id="PTHR43215">
    <property type="entry name" value="RADIAL SPOKE HEAD 1 HOMOLOG"/>
    <property type="match status" value="1"/>
</dbReference>
<reference evidence="4" key="1">
    <citation type="submission" date="2023-06" db="EMBL/GenBank/DDBJ databases">
        <title>Survivors Of The Sea: Transcriptome response of Skeletonema marinoi to long-term dormancy.</title>
        <authorList>
            <person name="Pinder M.I.M."/>
            <person name="Kourtchenko O."/>
            <person name="Robertson E.K."/>
            <person name="Larsson T."/>
            <person name="Maumus F."/>
            <person name="Osuna-Cruz C.M."/>
            <person name="Vancaester E."/>
            <person name="Stenow R."/>
            <person name="Vandepoele K."/>
            <person name="Ploug H."/>
            <person name="Bruchert V."/>
            <person name="Godhe A."/>
            <person name="Topel M."/>
        </authorList>
    </citation>
    <scope>NUCLEOTIDE SEQUENCE</scope>
    <source>
        <strain evidence="4">R05AC</strain>
    </source>
</reference>
<dbReference type="SMART" id="SM00698">
    <property type="entry name" value="MORN"/>
    <property type="match status" value="6"/>
</dbReference>
<dbReference type="InterPro" id="IPR003409">
    <property type="entry name" value="MORN"/>
</dbReference>
<evidence type="ECO:0000313" key="5">
    <source>
        <dbReference type="Proteomes" id="UP001224775"/>
    </source>
</evidence>
<feature type="transmembrane region" description="Helical" evidence="3">
    <location>
        <begin position="116"/>
        <end position="136"/>
    </location>
</feature>
<feature type="compositionally biased region" description="Acidic residues" evidence="2">
    <location>
        <begin position="23"/>
        <end position="58"/>
    </location>
</feature>
<dbReference type="SUPFAM" id="SSF82185">
    <property type="entry name" value="Histone H3 K4-specific methyltransferase SET7/9 N-terminal domain"/>
    <property type="match status" value="2"/>
</dbReference>
<accession>A0AAD8Y6Z7</accession>
<dbReference type="PANTHER" id="PTHR43215:SF14">
    <property type="entry name" value="RADIAL SPOKE HEAD 1 HOMOLOG"/>
    <property type="match status" value="1"/>
</dbReference>
<proteinExistence type="predicted"/>
<dbReference type="Pfam" id="PF02493">
    <property type="entry name" value="MORN"/>
    <property type="match status" value="6"/>
</dbReference>
<evidence type="ECO:0000256" key="2">
    <source>
        <dbReference type="SAM" id="MobiDB-lite"/>
    </source>
</evidence>
<organism evidence="4 5">
    <name type="scientific">Skeletonema marinoi</name>
    <dbReference type="NCBI Taxonomy" id="267567"/>
    <lineage>
        <taxon>Eukaryota</taxon>
        <taxon>Sar</taxon>
        <taxon>Stramenopiles</taxon>
        <taxon>Ochrophyta</taxon>
        <taxon>Bacillariophyta</taxon>
        <taxon>Coscinodiscophyceae</taxon>
        <taxon>Thalassiosirophycidae</taxon>
        <taxon>Thalassiosirales</taxon>
        <taxon>Skeletonemataceae</taxon>
        <taxon>Skeletonema</taxon>
        <taxon>Skeletonema marinoi-dohrnii complex</taxon>
    </lineage>
</organism>
<keyword evidence="3" id="KW-0812">Transmembrane</keyword>
<keyword evidence="3" id="KW-0472">Membrane</keyword>
<evidence type="ECO:0000313" key="4">
    <source>
        <dbReference type="EMBL" id="KAK1740260.1"/>
    </source>
</evidence>
<dbReference type="Gene3D" id="2.20.110.10">
    <property type="entry name" value="Histone H3 K4-specific methyltransferase SET7/9 N-terminal domain"/>
    <property type="match status" value="3"/>
</dbReference>
<feature type="region of interest" description="Disordered" evidence="2">
    <location>
        <begin position="1"/>
        <end position="60"/>
    </location>
</feature>
<dbReference type="AlphaFoldDB" id="A0AAD8Y6Z7"/>
<sequence length="571" mass="62229">MRGGGESDDSESDGNEYDVISSSDEELTDKEDLVNEELTDSDEEEDLVNDTDSSDDEDEKTKEIALMYKKAALSSQSRNYAIATALWSSLFFDSIINKVKRADLFPALIQGAEVVIPAATLASGFFISSGVAFLLWRDLEIRSETLGGDESKKGDWFLSLSTTNDEDAESEKFATETRQRLLIHLSLFGILNLGAHAGLLFTDQAPFLGVSAAIINVHNTLACLSALVKEKSVPELITQAVSWPISLFKSGGREESAAKKEGVISYLFRLSAVAAWMRCIPVCKSLFALAMGATVPDTINIVDKARELSLTVASLARLTLTAGVAKTLYASSASSTDSIRNHPFFATLRRHHQYGECDVAQGRYKNGIPRWIGFVRMARVEERVALDHYEGQTKDGKAHGRGKMIWVNGNKYEGGFVGGMAEGKGVYTYTSGNIYTGEFMKGKRNGKGAFEWKGGEVYVGGWKDNKEHGEGKKEYSAGAVYAGQWKDGKKCGEGETKYANGDKHEGRYKNGKAHGEGVYTYAGGHIYGRVGERKAAKKGQLTYPNGDVYSGDVKGCTRAGMGKCLFRQGIC</sequence>
<gene>
    <name evidence="4" type="ORF">QTG54_009210</name>
</gene>
<evidence type="ECO:0000256" key="1">
    <source>
        <dbReference type="ARBA" id="ARBA00022737"/>
    </source>
</evidence>
<keyword evidence="1" id="KW-0677">Repeat</keyword>
<comment type="caution">
    <text evidence="4">The sequence shown here is derived from an EMBL/GenBank/DDBJ whole genome shotgun (WGS) entry which is preliminary data.</text>
</comment>
<feature type="compositionally biased region" description="Acidic residues" evidence="2">
    <location>
        <begin position="1"/>
        <end position="16"/>
    </location>
</feature>
<keyword evidence="5" id="KW-1185">Reference proteome</keyword>